<dbReference type="PROSITE" id="PS52006">
    <property type="entry name" value="GH64"/>
    <property type="match status" value="1"/>
</dbReference>
<evidence type="ECO:0000313" key="4">
    <source>
        <dbReference type="Proteomes" id="UP001241747"/>
    </source>
</evidence>
<gene>
    <name evidence="3" type="ORF">QOZ94_002158</name>
</gene>
<comment type="caution">
    <text evidence="3">The sequence shown here is derived from an EMBL/GenBank/DDBJ whole genome shotgun (WGS) entry which is preliminary data.</text>
</comment>
<dbReference type="Gene3D" id="2.60.110.10">
    <property type="entry name" value="Thaumatin"/>
    <property type="match status" value="1"/>
</dbReference>
<dbReference type="PANTHER" id="PTHR38165">
    <property type="match status" value="1"/>
</dbReference>
<dbReference type="EMBL" id="JAUSVY010000004">
    <property type="protein sequence ID" value="MDQ0505362.1"/>
    <property type="molecule type" value="Genomic_DNA"/>
</dbReference>
<dbReference type="Pfam" id="PF16483">
    <property type="entry name" value="Glyco_hydro_64"/>
    <property type="match status" value="1"/>
</dbReference>
<name>A0ABU0LDY9_XANAG</name>
<evidence type="ECO:0000313" key="3">
    <source>
        <dbReference type="EMBL" id="MDQ0505362.1"/>
    </source>
</evidence>
<dbReference type="PANTHER" id="PTHR38165:SF1">
    <property type="entry name" value="GLUCANASE B"/>
    <property type="match status" value="1"/>
</dbReference>
<protein>
    <recommendedName>
        <fullName evidence="2">GH64 domain-containing protein</fullName>
    </recommendedName>
</protein>
<dbReference type="Gene3D" id="3.30.920.50">
    <property type="entry name" value="Beta-1,3-glucanase, C-terminal domain"/>
    <property type="match status" value="1"/>
</dbReference>
<accession>A0ABU0LDY9</accession>
<keyword evidence="1" id="KW-0732">Signal</keyword>
<organism evidence="3 4">
    <name type="scientific">Xanthobacter agilis</name>
    <dbReference type="NCBI Taxonomy" id="47492"/>
    <lineage>
        <taxon>Bacteria</taxon>
        <taxon>Pseudomonadati</taxon>
        <taxon>Pseudomonadota</taxon>
        <taxon>Alphaproteobacteria</taxon>
        <taxon>Hyphomicrobiales</taxon>
        <taxon>Xanthobacteraceae</taxon>
        <taxon>Xanthobacter</taxon>
    </lineage>
</organism>
<proteinExistence type="predicted"/>
<feature type="chain" id="PRO_5046273662" description="GH64 domain-containing protein" evidence="1">
    <location>
        <begin position="28"/>
        <end position="408"/>
    </location>
</feature>
<reference evidence="3 4" key="1">
    <citation type="submission" date="2023-07" db="EMBL/GenBank/DDBJ databases">
        <title>Genomic Encyclopedia of Type Strains, Phase IV (KMG-IV): sequencing the most valuable type-strain genomes for metagenomic binning, comparative biology and taxonomic classification.</title>
        <authorList>
            <person name="Goeker M."/>
        </authorList>
    </citation>
    <scope>NUCLEOTIDE SEQUENCE [LARGE SCALE GENOMIC DNA]</scope>
    <source>
        <strain evidence="3 4">DSM 3770</strain>
    </source>
</reference>
<feature type="domain" description="GH64" evidence="2">
    <location>
        <begin position="28"/>
        <end position="397"/>
    </location>
</feature>
<dbReference type="Proteomes" id="UP001241747">
    <property type="component" value="Unassembled WGS sequence"/>
</dbReference>
<dbReference type="InterPro" id="IPR032477">
    <property type="entry name" value="Glyco_hydro_64"/>
</dbReference>
<keyword evidence="4" id="KW-1185">Reference proteome</keyword>
<sequence length="408" mass="44045">MRAHWIRTVTSAIALMTGLAGAQAASAEQLLPVTITNQTGYKGPIYVTVYGSENPAKPNTWYYVAKTGAATKFNDTVKQPTNFGFSFTGSSTALRVPMLQSARIYFSFCAPLKLTVANGTPSTPDATTPGSQTFNIPFDFVEYTWVPIATPKNNTQIWVNTTQVDAFGLPIRMTLAGKPYGKATQLTGGFNSPTAGPNIIAAIKKAGAPWTKLMVSNGKWPIRLISPVHTMTLATSSPYYFPSNYWDKYITSVFNYYAKASNSFSVNTGTTTYKGTVTNGQMVLTPTGGGAATVFGKPTSQYLWANGAPPISGGNVATLQKFIQASFLRSTFLTNNNLSKCSGMTPYTSSPINQYSKVIHQFAYNQEAYTFGYDDVCSQSSTTSLIQPTSINLTLYPLAGNMARMTCP</sequence>
<dbReference type="InterPro" id="IPR037398">
    <property type="entry name" value="Glyco_hydro_64_fam"/>
</dbReference>
<evidence type="ECO:0000256" key="1">
    <source>
        <dbReference type="SAM" id="SignalP"/>
    </source>
</evidence>
<dbReference type="InterPro" id="IPR042517">
    <property type="entry name" value="Glyco_hydro_64_N_2"/>
</dbReference>
<evidence type="ECO:0000259" key="2">
    <source>
        <dbReference type="PROSITE" id="PS52006"/>
    </source>
</evidence>
<dbReference type="InterPro" id="IPR037176">
    <property type="entry name" value="Osmotin/thaumatin-like_sf"/>
</dbReference>
<feature type="signal peptide" evidence="1">
    <location>
        <begin position="1"/>
        <end position="27"/>
    </location>
</feature>
<dbReference type="RefSeq" id="WP_237344528.1">
    <property type="nucleotide sequence ID" value="NZ_JABWGX010000004.1"/>
</dbReference>